<dbReference type="Proteomes" id="UP000236000">
    <property type="component" value="Unassembled WGS sequence"/>
</dbReference>
<evidence type="ECO:0000256" key="1">
    <source>
        <dbReference type="SAM" id="MobiDB-lite"/>
    </source>
</evidence>
<name>A0A2N8HFJ4_9BACT</name>
<sequence length="651" mass="72890">MNNAISVNNGDSRHEIKIENGKMGSTGALNQKHDQGYAEGVEFKYGFISSTEGTSDRASRIRKWYALRGTKIEYWSVESDHITCAELDSDKTSGGIKQRIMFFEDRDSFDTPDYAAGFYVISWKDRGRRGDDGNKVNNSYHVKVTLGDPSQNTGEVIASLNVKEGEIIPGEWRDRCLLMRLKRSQEFNTGREDIWLSMECEEGGTFGTLITEVDIHPVTLKAFPAPLFGVSERLVVPQEDDHSDTLGYVDGRNTDTIAWIDYAETGSGQESSPRMPCLHFEIKGLDAGRFSWKTRLTVSYSRPAIQYADAPAGTRDRNRAVLDKDTVHIPSIPENWKEQPVSLWNIAEDTDWLEEVNEGFFGGNASLEFEIKSKNGHSSYTGADIYRFRIGGQNPDDQMCTRYIQSYVLQMYPDTLASMEWCLPAVGKSESFGYGGEAVYYPFSWSNAPSSLYNQFLAGGGNYRREPGAEGIPLHSQDTAGAGGYGIFQVTGTAGGDGIYTAIPREQIWNWQKNIHAALQIILVKYNEAHRWMLRQLQQQQAEAPESALPVYRAADTNPGQGVPYDYSFAEGTACTIAQLCTLKAYNGASKCSRQINEPGTKVRSPGFLYDPGKSGHYCAWMNTSRQWCISRYNSNNFDYVDRVLSRVNQI</sequence>
<comment type="caution">
    <text evidence="2">The sequence shown here is derived from an EMBL/GenBank/DDBJ whole genome shotgun (WGS) entry which is preliminary data.</text>
</comment>
<proteinExistence type="predicted"/>
<protein>
    <submittedName>
        <fullName evidence="2">Uncharacterized protein</fullName>
    </submittedName>
</protein>
<organism evidence="2 3">
    <name type="scientific">Akkermansia muciniphila</name>
    <dbReference type="NCBI Taxonomy" id="239935"/>
    <lineage>
        <taxon>Bacteria</taxon>
        <taxon>Pseudomonadati</taxon>
        <taxon>Verrucomicrobiota</taxon>
        <taxon>Verrucomicrobiia</taxon>
        <taxon>Verrucomicrobiales</taxon>
        <taxon>Akkermansiaceae</taxon>
        <taxon>Akkermansia</taxon>
    </lineage>
</organism>
<gene>
    <name evidence="2" type="ORF">CXU22_04520</name>
</gene>
<evidence type="ECO:0000313" key="3">
    <source>
        <dbReference type="Proteomes" id="UP000236000"/>
    </source>
</evidence>
<feature type="compositionally biased region" description="Polar residues" evidence="1">
    <location>
        <begin position="1"/>
        <end position="10"/>
    </location>
</feature>
<reference evidence="2 3" key="1">
    <citation type="journal article" date="2017" name="BMC Genomics">
        <title>Genome sequencing of 39 Akkermansia muciniphila isolates reveals its population structure, genomic and functional diverisity, and global distribution in mammalian gut microbiotas.</title>
        <authorList>
            <person name="Guo X."/>
            <person name="Li S."/>
            <person name="Zhang J."/>
            <person name="Wu F."/>
            <person name="Li X."/>
            <person name="Wu D."/>
            <person name="Zhang M."/>
            <person name="Ou Z."/>
            <person name="Jie Z."/>
            <person name="Yan Q."/>
            <person name="Li P."/>
            <person name="Yi J."/>
            <person name="Peng Y."/>
        </authorList>
    </citation>
    <scope>NUCLEOTIDE SEQUENCE [LARGE SCALE GENOMIC DNA]</scope>
    <source>
        <strain evidence="2 3">GP24</strain>
    </source>
</reference>
<accession>A0A2N8HFJ4</accession>
<dbReference type="EMBL" id="PJKA01000006">
    <property type="protein sequence ID" value="PNC19053.1"/>
    <property type="molecule type" value="Genomic_DNA"/>
</dbReference>
<feature type="compositionally biased region" description="Basic and acidic residues" evidence="1">
    <location>
        <begin position="11"/>
        <end position="20"/>
    </location>
</feature>
<dbReference type="AlphaFoldDB" id="A0A2N8HFJ4"/>
<evidence type="ECO:0000313" key="2">
    <source>
        <dbReference type="EMBL" id="PNC19053.1"/>
    </source>
</evidence>
<feature type="region of interest" description="Disordered" evidence="1">
    <location>
        <begin position="1"/>
        <end position="31"/>
    </location>
</feature>